<dbReference type="SMART" id="SM00347">
    <property type="entry name" value="HTH_MARR"/>
    <property type="match status" value="1"/>
</dbReference>
<evidence type="ECO:0000313" key="3">
    <source>
        <dbReference type="Proteomes" id="UP000063699"/>
    </source>
</evidence>
<dbReference type="OrthoDB" id="3821431at2"/>
<dbReference type="KEGG" id="kphy:AOZ06_28430"/>
<dbReference type="PANTHER" id="PTHR33164">
    <property type="entry name" value="TRANSCRIPTIONAL REGULATOR, MARR FAMILY"/>
    <property type="match status" value="1"/>
</dbReference>
<dbReference type="InterPro" id="IPR036388">
    <property type="entry name" value="WH-like_DNA-bd_sf"/>
</dbReference>
<dbReference type="InterPro" id="IPR039422">
    <property type="entry name" value="MarR/SlyA-like"/>
</dbReference>
<protein>
    <submittedName>
        <fullName evidence="2">MarR family transcriptional regulator</fullName>
    </submittedName>
</protein>
<dbReference type="Gene3D" id="1.10.10.10">
    <property type="entry name" value="Winged helix-like DNA-binding domain superfamily/Winged helix DNA-binding domain"/>
    <property type="match status" value="1"/>
</dbReference>
<dbReference type="InterPro" id="IPR000835">
    <property type="entry name" value="HTH_MarR-typ"/>
</dbReference>
<dbReference type="EMBL" id="CP012752">
    <property type="protein sequence ID" value="ALG10300.1"/>
    <property type="molecule type" value="Genomic_DNA"/>
</dbReference>
<proteinExistence type="predicted"/>
<evidence type="ECO:0000259" key="1">
    <source>
        <dbReference type="PROSITE" id="PS50995"/>
    </source>
</evidence>
<keyword evidence="3" id="KW-1185">Reference proteome</keyword>
<evidence type="ECO:0000313" key="2">
    <source>
        <dbReference type="EMBL" id="ALG10300.1"/>
    </source>
</evidence>
<gene>
    <name evidence="2" type="ORF">AOZ06_28430</name>
</gene>
<dbReference type="GO" id="GO:0003700">
    <property type="term" value="F:DNA-binding transcription factor activity"/>
    <property type="evidence" value="ECO:0007669"/>
    <property type="project" value="InterPro"/>
</dbReference>
<dbReference type="Pfam" id="PF01047">
    <property type="entry name" value="MarR"/>
    <property type="match status" value="1"/>
</dbReference>
<dbReference type="PANTHER" id="PTHR33164:SF99">
    <property type="entry name" value="MARR FAMILY REGULATORY PROTEIN"/>
    <property type="match status" value="1"/>
</dbReference>
<dbReference type="InterPro" id="IPR036390">
    <property type="entry name" value="WH_DNA-bd_sf"/>
</dbReference>
<organism evidence="2 3">
    <name type="scientific">Kibdelosporangium phytohabitans</name>
    <dbReference type="NCBI Taxonomy" id="860235"/>
    <lineage>
        <taxon>Bacteria</taxon>
        <taxon>Bacillati</taxon>
        <taxon>Actinomycetota</taxon>
        <taxon>Actinomycetes</taxon>
        <taxon>Pseudonocardiales</taxon>
        <taxon>Pseudonocardiaceae</taxon>
        <taxon>Kibdelosporangium</taxon>
    </lineage>
</organism>
<feature type="domain" description="HTH marR-type" evidence="1">
    <location>
        <begin position="11"/>
        <end position="147"/>
    </location>
</feature>
<dbReference type="Proteomes" id="UP000063699">
    <property type="component" value="Chromosome"/>
</dbReference>
<dbReference type="STRING" id="860235.AOZ06_28430"/>
<dbReference type="SUPFAM" id="SSF46785">
    <property type="entry name" value="Winged helix' DNA-binding domain"/>
    <property type="match status" value="1"/>
</dbReference>
<name>A0A0N9I349_9PSEU</name>
<accession>A0A0N9I349</accession>
<dbReference type="RefSeq" id="WP_054292203.1">
    <property type="nucleotide sequence ID" value="NZ_CP012752.1"/>
</dbReference>
<dbReference type="GO" id="GO:0006950">
    <property type="term" value="P:response to stress"/>
    <property type="evidence" value="ECO:0007669"/>
    <property type="project" value="TreeGrafter"/>
</dbReference>
<reference evidence="2 3" key="1">
    <citation type="submission" date="2015-07" db="EMBL/GenBank/DDBJ databases">
        <title>Genome sequencing of Kibdelosporangium phytohabitans.</title>
        <authorList>
            <person name="Qin S."/>
            <person name="Xing K."/>
        </authorList>
    </citation>
    <scope>NUCLEOTIDE SEQUENCE [LARGE SCALE GENOMIC DNA]</scope>
    <source>
        <strain evidence="2 3">KLBMP1111</strain>
    </source>
</reference>
<dbReference type="AlphaFoldDB" id="A0A0N9I349"/>
<dbReference type="PROSITE" id="PS50995">
    <property type="entry name" value="HTH_MARR_2"/>
    <property type="match status" value="1"/>
</dbReference>
<sequence length="150" mass="16717">MTDDRWLTESELAAWKDFLTVTATIHRRIEQQLKDEAGLTHPQYEVLTRLSDTPEGSLRMTELAQAAVTSKSGLTYQVTQLEKAGLVGRRTSTHDERGVVAYLTDKGWAKIRDTAPGHAALVRALFRDGLSEREFTGMATAIAALHDHLR</sequence>